<comment type="caution">
    <text evidence="1">The sequence shown here is derived from an EMBL/GenBank/DDBJ whole genome shotgun (WGS) entry which is preliminary data.</text>
</comment>
<protein>
    <submittedName>
        <fullName evidence="1">Uncharacterized protein</fullName>
    </submittedName>
</protein>
<proteinExistence type="predicted"/>
<reference evidence="1 2" key="1">
    <citation type="submission" date="2019-10" db="EMBL/GenBank/DDBJ databases">
        <title>New species of Slilvanegrellaceae.</title>
        <authorList>
            <person name="Pitt A."/>
            <person name="Hahn M.W."/>
        </authorList>
    </citation>
    <scope>NUCLEOTIDE SEQUENCE [LARGE SCALE GENOMIC DNA]</scope>
    <source>
        <strain evidence="1 2">SP-Ram-0.45-NSY-1</strain>
    </source>
</reference>
<name>A0A6N6VWG1_9BACT</name>
<dbReference type="RefSeq" id="WP_153418157.1">
    <property type="nucleotide sequence ID" value="NZ_WFLM01000001.1"/>
</dbReference>
<accession>A0A6N6VWG1</accession>
<dbReference type="AlphaFoldDB" id="A0A6N6VWG1"/>
<sequence>MNKGSMDRGFYFQVFKQDLLKKDLWIEDVTVFSRDVASAAQLYVEVHCQLNDYVHSIKEISNDEFDILVKGEHNYECKFKLKFHFEMDIEIPAYLRNY</sequence>
<dbReference type="Proteomes" id="UP000437748">
    <property type="component" value="Unassembled WGS sequence"/>
</dbReference>
<evidence type="ECO:0000313" key="2">
    <source>
        <dbReference type="Proteomes" id="UP000437748"/>
    </source>
</evidence>
<keyword evidence="2" id="KW-1185">Reference proteome</keyword>
<organism evidence="1 2">
    <name type="scientific">Silvanigrella paludirubra</name>
    <dbReference type="NCBI Taxonomy" id="2499159"/>
    <lineage>
        <taxon>Bacteria</taxon>
        <taxon>Pseudomonadati</taxon>
        <taxon>Bdellovibrionota</taxon>
        <taxon>Oligoflexia</taxon>
        <taxon>Silvanigrellales</taxon>
        <taxon>Silvanigrellaceae</taxon>
        <taxon>Silvanigrella</taxon>
    </lineage>
</organism>
<dbReference type="OrthoDB" id="5296270at2"/>
<gene>
    <name evidence="1" type="ORF">GCL60_01595</name>
</gene>
<evidence type="ECO:0000313" key="1">
    <source>
        <dbReference type="EMBL" id="KAB8040641.1"/>
    </source>
</evidence>
<dbReference type="EMBL" id="WFLM01000001">
    <property type="protein sequence ID" value="KAB8040641.1"/>
    <property type="molecule type" value="Genomic_DNA"/>
</dbReference>